<dbReference type="SUPFAM" id="SSF55729">
    <property type="entry name" value="Acyl-CoA N-acyltransferases (Nat)"/>
    <property type="match status" value="1"/>
</dbReference>
<reference evidence="4 5" key="1">
    <citation type="submission" date="2019-03" db="EMBL/GenBank/DDBJ databases">
        <title>Draft genome sequences of novel Actinobacteria.</title>
        <authorList>
            <person name="Sahin N."/>
            <person name="Ay H."/>
            <person name="Saygin H."/>
        </authorList>
    </citation>
    <scope>NUCLEOTIDE SEQUENCE [LARGE SCALE GENOMIC DNA]</scope>
    <source>
        <strain evidence="4 5">16K309</strain>
    </source>
</reference>
<dbReference type="OrthoDB" id="9788300at2"/>
<evidence type="ECO:0000259" key="3">
    <source>
        <dbReference type="PROSITE" id="PS51186"/>
    </source>
</evidence>
<gene>
    <name evidence="4" type="ORF">E1181_00940</name>
</gene>
<dbReference type="CDD" id="cd04301">
    <property type="entry name" value="NAT_SF"/>
    <property type="match status" value="1"/>
</dbReference>
<comment type="caution">
    <text evidence="4">The sequence shown here is derived from an EMBL/GenBank/DDBJ whole genome shotgun (WGS) entry which is preliminary data.</text>
</comment>
<organism evidence="4 5">
    <name type="scientific">Saccharopolyspora terrae</name>
    <dbReference type="NCBI Taxonomy" id="2530384"/>
    <lineage>
        <taxon>Bacteria</taxon>
        <taxon>Bacillati</taxon>
        <taxon>Actinomycetota</taxon>
        <taxon>Actinomycetes</taxon>
        <taxon>Pseudonocardiales</taxon>
        <taxon>Pseudonocardiaceae</taxon>
        <taxon>Saccharopolyspora</taxon>
    </lineage>
</organism>
<proteinExistence type="predicted"/>
<evidence type="ECO:0000256" key="1">
    <source>
        <dbReference type="ARBA" id="ARBA00022679"/>
    </source>
</evidence>
<dbReference type="Proteomes" id="UP000295674">
    <property type="component" value="Unassembled WGS sequence"/>
</dbReference>
<keyword evidence="5" id="KW-1185">Reference proteome</keyword>
<keyword evidence="1 4" id="KW-0808">Transferase</keyword>
<dbReference type="Pfam" id="PF13508">
    <property type="entry name" value="Acetyltransf_7"/>
    <property type="match status" value="1"/>
</dbReference>
<name>A0A4R4W4A0_9PSEU</name>
<dbReference type="PANTHER" id="PTHR43800:SF1">
    <property type="entry name" value="PEPTIDYL-LYSINE N-ACETYLTRANSFERASE YJAB"/>
    <property type="match status" value="1"/>
</dbReference>
<dbReference type="AlphaFoldDB" id="A0A4R4W4A0"/>
<feature type="domain" description="N-acetyltransferase" evidence="3">
    <location>
        <begin position="1"/>
        <end position="130"/>
    </location>
</feature>
<evidence type="ECO:0000256" key="2">
    <source>
        <dbReference type="ARBA" id="ARBA00023315"/>
    </source>
</evidence>
<dbReference type="InterPro" id="IPR000182">
    <property type="entry name" value="GNAT_dom"/>
</dbReference>
<dbReference type="EMBL" id="SMKS01000001">
    <property type="protein sequence ID" value="TDD10803.1"/>
    <property type="molecule type" value="Genomic_DNA"/>
</dbReference>
<dbReference type="PANTHER" id="PTHR43800">
    <property type="entry name" value="PEPTIDYL-LYSINE N-ACETYLTRANSFERASE YJAB"/>
    <property type="match status" value="1"/>
</dbReference>
<dbReference type="InterPro" id="IPR016181">
    <property type="entry name" value="Acyl_CoA_acyltransferase"/>
</dbReference>
<dbReference type="PROSITE" id="PS51186">
    <property type="entry name" value="GNAT"/>
    <property type="match status" value="1"/>
</dbReference>
<dbReference type="Gene3D" id="3.40.630.30">
    <property type="match status" value="1"/>
</dbReference>
<keyword evidence="2" id="KW-0012">Acyltransferase</keyword>
<dbReference type="GO" id="GO:0016747">
    <property type="term" value="F:acyltransferase activity, transferring groups other than amino-acyl groups"/>
    <property type="evidence" value="ECO:0007669"/>
    <property type="project" value="InterPro"/>
</dbReference>
<accession>A0A4R4W4A0</accession>
<evidence type="ECO:0000313" key="4">
    <source>
        <dbReference type="EMBL" id="TDD10803.1"/>
    </source>
</evidence>
<protein>
    <submittedName>
        <fullName evidence="4">GNAT family N-acetyltransferase</fullName>
    </submittedName>
</protein>
<evidence type="ECO:0000313" key="5">
    <source>
        <dbReference type="Proteomes" id="UP000295674"/>
    </source>
</evidence>
<sequence length="130" mass="14367">MVDLWSRASKSAHPFIDGEGEGERARKLREIYLREAENWVAEDGGGVIALLGLLGNEVGGLFVDPRVQGRGVGRALVEHAAALRGELRLEVFEANTSARGFYELMGFEERGKRLDEETGHPLIALVRPQR</sequence>